<dbReference type="AlphaFoldDB" id="A0A0K2V3I6"/>
<protein>
    <submittedName>
        <fullName evidence="1">Uncharacterized protein</fullName>
    </submittedName>
</protein>
<name>A0A0K2V3I6_LEPSM</name>
<organism evidence="1">
    <name type="scientific">Lepeophtheirus salmonis</name>
    <name type="common">Salmon louse</name>
    <name type="synonym">Caligus salmonis</name>
    <dbReference type="NCBI Taxonomy" id="72036"/>
    <lineage>
        <taxon>Eukaryota</taxon>
        <taxon>Metazoa</taxon>
        <taxon>Ecdysozoa</taxon>
        <taxon>Arthropoda</taxon>
        <taxon>Crustacea</taxon>
        <taxon>Multicrustacea</taxon>
        <taxon>Hexanauplia</taxon>
        <taxon>Copepoda</taxon>
        <taxon>Siphonostomatoida</taxon>
        <taxon>Caligidae</taxon>
        <taxon>Lepeophtheirus</taxon>
    </lineage>
</organism>
<sequence length="45" mass="5431">MWRGKLLRGLEEALKGWIVGEHEEMRDVREKKCTAQYIWSNIELK</sequence>
<dbReference type="EMBL" id="HACA01027747">
    <property type="protein sequence ID" value="CDW45108.1"/>
    <property type="molecule type" value="Transcribed_RNA"/>
</dbReference>
<reference evidence="1" key="1">
    <citation type="submission" date="2014-05" db="EMBL/GenBank/DDBJ databases">
        <authorList>
            <person name="Chronopoulou M."/>
        </authorList>
    </citation>
    <scope>NUCLEOTIDE SEQUENCE</scope>
    <source>
        <tissue evidence="1">Whole organism</tissue>
    </source>
</reference>
<evidence type="ECO:0000313" key="1">
    <source>
        <dbReference type="EMBL" id="CDW45108.1"/>
    </source>
</evidence>
<proteinExistence type="predicted"/>
<accession>A0A0K2V3I6</accession>